<comment type="caution">
    <text evidence="3">The sequence shown here is derived from an EMBL/GenBank/DDBJ whole genome shotgun (WGS) entry which is preliminary data.</text>
</comment>
<dbReference type="RefSeq" id="WP_115815527.1">
    <property type="nucleotide sequence ID" value="NZ_QRDV01000001.1"/>
</dbReference>
<evidence type="ECO:0000313" key="3">
    <source>
        <dbReference type="EMBL" id="RED46388.1"/>
    </source>
</evidence>
<dbReference type="SUPFAM" id="SSF53756">
    <property type="entry name" value="UDP-Glycosyltransferase/glycogen phosphorylase"/>
    <property type="match status" value="1"/>
</dbReference>
<reference evidence="3 4" key="1">
    <citation type="submission" date="2018-07" db="EMBL/GenBank/DDBJ databases">
        <title>Genomic Encyclopedia of Type Strains, Phase III (KMG-III): the genomes of soil and plant-associated and newly described type strains.</title>
        <authorList>
            <person name="Whitman W."/>
        </authorList>
    </citation>
    <scope>NUCLEOTIDE SEQUENCE [LARGE SCALE GENOMIC DNA]</scope>
    <source>
        <strain evidence="3 4">CECT 7946</strain>
    </source>
</reference>
<evidence type="ECO:0000259" key="2">
    <source>
        <dbReference type="Pfam" id="PF13439"/>
    </source>
</evidence>
<sequence>MTIIHILEDYSILSGGIRTVVRNLHLKLLSQNHNSIIVTPYFEDGDESLIKIPIRNKQPWVYSKHLQTILTELNLESKIDVIHIHGVWMFPQYYGCKFAIKNKIPFVISFHGMFEPWLWKSGFFKKKIYTKFLTQRIFNQATAIHSITSSETNDLKARFKNVRVVEIPNLISLPKLEKQSASKHNPDYILFLGRLDPIKGINLLIEAFAALEDSSIKLKIAGPVNEYQDELKVQVEDLSLGNRVEFLGLVNGLEKQSLYENALVFVSPSFSEVIGMVNLEAAIYKTVVITTHQTGLDKEWSNNGGFLINPKVKEIKGAIETVLSWDDYTRELKENQLQEFVSKNYSWENRYQDWENLYKSIRKNNE</sequence>
<dbReference type="InterPro" id="IPR001296">
    <property type="entry name" value="Glyco_trans_1"/>
</dbReference>
<dbReference type="Pfam" id="PF13439">
    <property type="entry name" value="Glyco_transf_4"/>
    <property type="match status" value="1"/>
</dbReference>
<protein>
    <submittedName>
        <fullName evidence="3">Glycosyltransferase involved in cell wall biosynthesis</fullName>
    </submittedName>
</protein>
<dbReference type="PANTHER" id="PTHR45947:SF3">
    <property type="entry name" value="SULFOQUINOVOSYL TRANSFERASE SQD2"/>
    <property type="match status" value="1"/>
</dbReference>
<evidence type="ECO:0000313" key="4">
    <source>
        <dbReference type="Proteomes" id="UP000256980"/>
    </source>
</evidence>
<feature type="domain" description="Glycosyltransferase subfamily 4-like N-terminal" evidence="2">
    <location>
        <begin position="15"/>
        <end position="171"/>
    </location>
</feature>
<name>A0A3D9HA84_9FLAO</name>
<accession>A0A3D9HA84</accession>
<feature type="domain" description="Glycosyl transferase family 1" evidence="1">
    <location>
        <begin position="176"/>
        <end position="335"/>
    </location>
</feature>
<proteinExistence type="predicted"/>
<dbReference type="OrthoDB" id="9790710at2"/>
<dbReference type="AlphaFoldDB" id="A0A3D9HA84"/>
<keyword evidence="4" id="KW-1185">Reference proteome</keyword>
<dbReference type="PANTHER" id="PTHR45947">
    <property type="entry name" value="SULFOQUINOVOSYL TRANSFERASE SQD2"/>
    <property type="match status" value="1"/>
</dbReference>
<dbReference type="InterPro" id="IPR050194">
    <property type="entry name" value="Glycosyltransferase_grp1"/>
</dbReference>
<dbReference type="EMBL" id="QRDV01000001">
    <property type="protein sequence ID" value="RED46388.1"/>
    <property type="molecule type" value="Genomic_DNA"/>
</dbReference>
<organism evidence="3 4">
    <name type="scientific">Winogradskyella eximia</name>
    <dbReference type="NCBI Taxonomy" id="262006"/>
    <lineage>
        <taxon>Bacteria</taxon>
        <taxon>Pseudomonadati</taxon>
        <taxon>Bacteroidota</taxon>
        <taxon>Flavobacteriia</taxon>
        <taxon>Flavobacteriales</taxon>
        <taxon>Flavobacteriaceae</taxon>
        <taxon>Winogradskyella</taxon>
    </lineage>
</organism>
<gene>
    <name evidence="3" type="ORF">DFQ10_101158</name>
</gene>
<dbReference type="Proteomes" id="UP000256980">
    <property type="component" value="Unassembled WGS sequence"/>
</dbReference>
<dbReference type="Pfam" id="PF00534">
    <property type="entry name" value="Glycos_transf_1"/>
    <property type="match status" value="1"/>
</dbReference>
<evidence type="ECO:0000259" key="1">
    <source>
        <dbReference type="Pfam" id="PF00534"/>
    </source>
</evidence>
<dbReference type="InterPro" id="IPR028098">
    <property type="entry name" value="Glyco_trans_4-like_N"/>
</dbReference>
<dbReference type="GO" id="GO:0016757">
    <property type="term" value="F:glycosyltransferase activity"/>
    <property type="evidence" value="ECO:0007669"/>
    <property type="project" value="InterPro"/>
</dbReference>
<dbReference type="Gene3D" id="3.40.50.2000">
    <property type="entry name" value="Glycogen Phosphorylase B"/>
    <property type="match status" value="2"/>
</dbReference>
<keyword evidence="3" id="KW-0808">Transferase</keyword>